<evidence type="ECO:0000313" key="3">
    <source>
        <dbReference type="Proteomes" id="UP000829685"/>
    </source>
</evidence>
<keyword evidence="3" id="KW-1185">Reference proteome</keyword>
<reference evidence="2" key="1">
    <citation type="submission" date="2021-03" db="EMBL/GenBank/DDBJ databases">
        <title>Revisited historic fungal species revealed as producer of novel bioactive compounds through whole genome sequencing and comparative genomics.</title>
        <authorList>
            <person name="Vignolle G.A."/>
            <person name="Hochenegger N."/>
            <person name="Mach R.L."/>
            <person name="Mach-Aigner A.R."/>
            <person name="Javad Rahimi M."/>
            <person name="Salim K.A."/>
            <person name="Chan C.M."/>
            <person name="Lim L.B.L."/>
            <person name="Cai F."/>
            <person name="Druzhinina I.S."/>
            <person name="U'Ren J.M."/>
            <person name="Derntl C."/>
        </authorList>
    </citation>
    <scope>NUCLEOTIDE SEQUENCE</scope>
    <source>
        <strain evidence="2">TUCIM 5799</strain>
    </source>
</reference>
<organism evidence="2 3">
    <name type="scientific">Neoarthrinium moseri</name>
    <dbReference type="NCBI Taxonomy" id="1658444"/>
    <lineage>
        <taxon>Eukaryota</taxon>
        <taxon>Fungi</taxon>
        <taxon>Dikarya</taxon>
        <taxon>Ascomycota</taxon>
        <taxon>Pezizomycotina</taxon>
        <taxon>Sordariomycetes</taxon>
        <taxon>Xylariomycetidae</taxon>
        <taxon>Amphisphaeriales</taxon>
        <taxon>Apiosporaceae</taxon>
        <taxon>Neoarthrinium</taxon>
    </lineage>
</organism>
<comment type="caution">
    <text evidence="2">The sequence shown here is derived from an EMBL/GenBank/DDBJ whole genome shotgun (WGS) entry which is preliminary data.</text>
</comment>
<accession>A0A9P9WKY7</accession>
<evidence type="ECO:0000256" key="1">
    <source>
        <dbReference type="SAM" id="Phobius"/>
    </source>
</evidence>
<keyword evidence="1" id="KW-0472">Membrane</keyword>
<evidence type="ECO:0000313" key="2">
    <source>
        <dbReference type="EMBL" id="KAI1868845.1"/>
    </source>
</evidence>
<dbReference type="EMBL" id="JAFIMR010000016">
    <property type="protein sequence ID" value="KAI1868845.1"/>
    <property type="molecule type" value="Genomic_DNA"/>
</dbReference>
<name>A0A9P9WKY7_9PEZI</name>
<keyword evidence="1" id="KW-1133">Transmembrane helix</keyword>
<feature type="transmembrane region" description="Helical" evidence="1">
    <location>
        <begin position="97"/>
        <end position="119"/>
    </location>
</feature>
<gene>
    <name evidence="2" type="ORF">JX265_006824</name>
</gene>
<sequence length="540" mass="59752">MDTLKQKSHRLANSGLLLFLNVTNSALFSTVIVFVQSTFNAKSRSDQNAHLDSLDKLDASFMLAMLRLLQALLSTMTTMSLSISFEVIQWNLMGREMGLPFTSLLALSPTTGPLGMLRILRSFETRFSSRFWALSRGGFGLVLWLSTVVLFRVGPFQGSYVQPFIDFLQGTQEGYPYQVLPYGYYAPVYNLVINPMFSSLTDPIRCSGNNCYSYLLNGGLEMVTPWISLEDSSFPLVHIHDVPSIQLEYTPLSDYHHFESTDCSILGSPDSSIAARLCLSMDKSNPGTVNAGLFICPDGMANGTCEVDSAVSVPNITTSMMAFSRHASVLAGLANFSIVSTNSLSEPTQLVDLDLPSYKLALTWLLNYTASNIPPPSAIIQSFWTSQTQLATPSTQGLLMQSFQSILAFPYWLFNGNNYGNLDLRLREVIDSLPPDFYTRACVVAPYRKIQFKYGMFIIFIVLQGTALVFVWATLAWVWVAAGAKGGTNLAKTTSFPLFDVAFKSDYKGYHGNPRDLLWADSSDVLSLTQDVSAQAKRFN</sequence>
<feature type="transmembrane region" description="Helical" evidence="1">
    <location>
        <begin position="457"/>
        <end position="480"/>
    </location>
</feature>
<dbReference type="Proteomes" id="UP000829685">
    <property type="component" value="Unassembled WGS sequence"/>
</dbReference>
<dbReference type="AlphaFoldDB" id="A0A9P9WKY7"/>
<protein>
    <submittedName>
        <fullName evidence="2">Uncharacterized protein</fullName>
    </submittedName>
</protein>
<proteinExistence type="predicted"/>
<feature type="transmembrane region" description="Helical" evidence="1">
    <location>
        <begin position="59"/>
        <end position="85"/>
    </location>
</feature>
<feature type="transmembrane region" description="Helical" evidence="1">
    <location>
        <begin position="131"/>
        <end position="151"/>
    </location>
</feature>
<feature type="transmembrane region" description="Helical" evidence="1">
    <location>
        <begin position="16"/>
        <end position="39"/>
    </location>
</feature>
<keyword evidence="1" id="KW-0812">Transmembrane</keyword>